<name>A0A6J6XR08_9ZZZZ</name>
<accession>A0A6J6XR08</accession>
<dbReference type="EMBL" id="CAFAAQ010000027">
    <property type="protein sequence ID" value="CAB4799710.1"/>
    <property type="molecule type" value="Genomic_DNA"/>
</dbReference>
<protein>
    <submittedName>
        <fullName evidence="1">Unannotated protein</fullName>
    </submittedName>
</protein>
<evidence type="ECO:0000313" key="1">
    <source>
        <dbReference type="EMBL" id="CAB4799710.1"/>
    </source>
</evidence>
<dbReference type="AlphaFoldDB" id="A0A6J6XR08"/>
<gene>
    <name evidence="1" type="ORF">UFOPK3046_00488</name>
</gene>
<organism evidence="1">
    <name type="scientific">freshwater metagenome</name>
    <dbReference type="NCBI Taxonomy" id="449393"/>
    <lineage>
        <taxon>unclassified sequences</taxon>
        <taxon>metagenomes</taxon>
        <taxon>ecological metagenomes</taxon>
    </lineage>
</organism>
<reference evidence="1" key="1">
    <citation type="submission" date="2020-05" db="EMBL/GenBank/DDBJ databases">
        <authorList>
            <person name="Chiriac C."/>
            <person name="Salcher M."/>
            <person name="Ghai R."/>
            <person name="Kavagutti S V."/>
        </authorList>
    </citation>
    <scope>NUCLEOTIDE SEQUENCE</scope>
</reference>
<sequence>MHPAADHAELRACAPDAAGRVDDLALLTEDQAIRDKVSQSGAVLVGWRELRDLQRSSATPRTA</sequence>
<proteinExistence type="predicted"/>